<keyword evidence="5 7" id="KW-1133">Transmembrane helix</keyword>
<evidence type="ECO:0000313" key="9">
    <source>
        <dbReference type="EMBL" id="URI07142.1"/>
    </source>
</evidence>
<keyword evidence="3 7" id="KW-0812">Transmembrane</keyword>
<dbReference type="EMBL" id="CP097635">
    <property type="protein sequence ID" value="URI07142.1"/>
    <property type="molecule type" value="Genomic_DNA"/>
</dbReference>
<dbReference type="InterPro" id="IPR050925">
    <property type="entry name" value="Rhomboid_protease_S54"/>
</dbReference>
<comment type="similarity">
    <text evidence="2">Belongs to the peptidase S54 family.</text>
</comment>
<keyword evidence="9" id="KW-0645">Protease</keyword>
<dbReference type="Proteomes" id="UP001056201">
    <property type="component" value="Chromosome 1"/>
</dbReference>
<evidence type="ECO:0000259" key="8">
    <source>
        <dbReference type="Pfam" id="PF01694"/>
    </source>
</evidence>
<feature type="transmembrane region" description="Helical" evidence="7">
    <location>
        <begin position="117"/>
        <end position="137"/>
    </location>
</feature>
<evidence type="ECO:0000256" key="5">
    <source>
        <dbReference type="ARBA" id="ARBA00022989"/>
    </source>
</evidence>
<evidence type="ECO:0000256" key="4">
    <source>
        <dbReference type="ARBA" id="ARBA00022801"/>
    </source>
</evidence>
<keyword evidence="4" id="KW-0378">Hydrolase</keyword>
<dbReference type="PANTHER" id="PTHR43731:SF14">
    <property type="entry name" value="PRESENILIN-ASSOCIATED RHOMBOID-LIKE PROTEIN, MITOCHONDRIAL"/>
    <property type="match status" value="1"/>
</dbReference>
<dbReference type="InterPro" id="IPR022764">
    <property type="entry name" value="Peptidase_S54_rhomboid_dom"/>
</dbReference>
<dbReference type="GO" id="GO:0006508">
    <property type="term" value="P:proteolysis"/>
    <property type="evidence" value="ECO:0007669"/>
    <property type="project" value="UniProtKB-KW"/>
</dbReference>
<proteinExistence type="inferred from homology"/>
<protein>
    <submittedName>
        <fullName evidence="9">Rhomboid family intramembrane serine protease</fullName>
    </submittedName>
</protein>
<evidence type="ECO:0000256" key="7">
    <source>
        <dbReference type="SAM" id="Phobius"/>
    </source>
</evidence>
<sequence length="208" mass="21996">MNPDTLAAVASAPAATLLLATIVVVSLLGLYKAPQLISRNLLRPHGLARRGDYATLVTSSFIHADLPHLVFNGFTFWAFGFGLERHLGTPRFVALYAVGLLASSVATWFIHRRQPGYASLGASGAILAVLFASIIVFPQSSLFILPIPVPIPAPLFALGYLAFSLWAGRSQGGRINHDAHVAGAVAGVLFMALAQPGSIGRALAAWWS</sequence>
<dbReference type="RefSeq" id="WP_250195407.1">
    <property type="nucleotide sequence ID" value="NZ_CP097635.1"/>
</dbReference>
<accession>A0ABY4S550</accession>
<evidence type="ECO:0000256" key="3">
    <source>
        <dbReference type="ARBA" id="ARBA00022692"/>
    </source>
</evidence>
<feature type="transmembrane region" description="Helical" evidence="7">
    <location>
        <begin position="52"/>
        <end position="80"/>
    </location>
</feature>
<feature type="transmembrane region" description="Helical" evidence="7">
    <location>
        <begin position="179"/>
        <end position="199"/>
    </location>
</feature>
<feature type="transmembrane region" description="Helical" evidence="7">
    <location>
        <begin position="143"/>
        <end position="167"/>
    </location>
</feature>
<keyword evidence="10" id="KW-1185">Reference proteome</keyword>
<evidence type="ECO:0000256" key="2">
    <source>
        <dbReference type="ARBA" id="ARBA00009045"/>
    </source>
</evidence>
<keyword evidence="6 7" id="KW-0472">Membrane</keyword>
<dbReference type="InterPro" id="IPR035952">
    <property type="entry name" value="Rhomboid-like_sf"/>
</dbReference>
<dbReference type="PANTHER" id="PTHR43731">
    <property type="entry name" value="RHOMBOID PROTEASE"/>
    <property type="match status" value="1"/>
</dbReference>
<name>A0ABY4S550_AQUTE</name>
<evidence type="ECO:0000256" key="6">
    <source>
        <dbReference type="ARBA" id="ARBA00023136"/>
    </source>
</evidence>
<gene>
    <name evidence="9" type="ORF">MW290_00515</name>
</gene>
<feature type="transmembrane region" description="Helical" evidence="7">
    <location>
        <begin position="92"/>
        <end position="110"/>
    </location>
</feature>
<evidence type="ECO:0000256" key="1">
    <source>
        <dbReference type="ARBA" id="ARBA00004141"/>
    </source>
</evidence>
<dbReference type="GO" id="GO:0008233">
    <property type="term" value="F:peptidase activity"/>
    <property type="evidence" value="ECO:0007669"/>
    <property type="project" value="UniProtKB-KW"/>
</dbReference>
<evidence type="ECO:0000313" key="10">
    <source>
        <dbReference type="Proteomes" id="UP001056201"/>
    </source>
</evidence>
<dbReference type="Pfam" id="PF01694">
    <property type="entry name" value="Rhomboid"/>
    <property type="match status" value="1"/>
</dbReference>
<dbReference type="Gene3D" id="1.20.1540.10">
    <property type="entry name" value="Rhomboid-like"/>
    <property type="match status" value="1"/>
</dbReference>
<comment type="subcellular location">
    <subcellularLocation>
        <location evidence="1">Membrane</location>
        <topology evidence="1">Multi-pass membrane protein</topology>
    </subcellularLocation>
</comment>
<organism evidence="9 10">
    <name type="scientific">Aquincola tertiaricarbonis</name>
    <dbReference type="NCBI Taxonomy" id="391953"/>
    <lineage>
        <taxon>Bacteria</taxon>
        <taxon>Pseudomonadati</taxon>
        <taxon>Pseudomonadota</taxon>
        <taxon>Betaproteobacteria</taxon>
        <taxon>Burkholderiales</taxon>
        <taxon>Sphaerotilaceae</taxon>
        <taxon>Aquincola</taxon>
    </lineage>
</organism>
<dbReference type="SUPFAM" id="SSF144091">
    <property type="entry name" value="Rhomboid-like"/>
    <property type="match status" value="1"/>
</dbReference>
<feature type="domain" description="Peptidase S54 rhomboid" evidence="8">
    <location>
        <begin position="51"/>
        <end position="193"/>
    </location>
</feature>
<feature type="transmembrane region" description="Helical" evidence="7">
    <location>
        <begin position="6"/>
        <end position="31"/>
    </location>
</feature>
<reference evidence="9" key="1">
    <citation type="submission" date="2022-05" db="EMBL/GenBank/DDBJ databases">
        <title>An RpoN-dependent PEP-CTERM gene is involved in floc formation of an Aquincola tertiaricarbonis strain.</title>
        <authorList>
            <person name="Qiu D."/>
            <person name="Xia M."/>
        </authorList>
    </citation>
    <scope>NUCLEOTIDE SEQUENCE</scope>
    <source>
        <strain evidence="9">RN12</strain>
    </source>
</reference>